<reference evidence="2" key="1">
    <citation type="journal article" date="2020" name="Nature">
        <title>Giant virus diversity and host interactions through global metagenomics.</title>
        <authorList>
            <person name="Schulz F."/>
            <person name="Roux S."/>
            <person name="Paez-Espino D."/>
            <person name="Jungbluth S."/>
            <person name="Walsh D.A."/>
            <person name="Denef V.J."/>
            <person name="McMahon K.D."/>
            <person name="Konstantinidis K.T."/>
            <person name="Eloe-Fadrosh E.A."/>
            <person name="Kyrpides N.C."/>
            <person name="Woyke T."/>
        </authorList>
    </citation>
    <scope>NUCLEOTIDE SEQUENCE</scope>
    <source>
        <strain evidence="2">GVMAG-M-3300023184-168</strain>
    </source>
</reference>
<protein>
    <submittedName>
        <fullName evidence="2">Uncharacterized protein</fullName>
    </submittedName>
</protein>
<dbReference type="AlphaFoldDB" id="A0A6C0HTR4"/>
<accession>A0A6C0HTR4</accession>
<proteinExistence type="predicted"/>
<feature type="region of interest" description="Disordered" evidence="1">
    <location>
        <begin position="168"/>
        <end position="190"/>
    </location>
</feature>
<evidence type="ECO:0000313" key="2">
    <source>
        <dbReference type="EMBL" id="QHT83912.1"/>
    </source>
</evidence>
<name>A0A6C0HTR4_9ZZZZ</name>
<feature type="compositionally biased region" description="Basic residues" evidence="1">
    <location>
        <begin position="172"/>
        <end position="190"/>
    </location>
</feature>
<dbReference type="EMBL" id="MN740013">
    <property type="protein sequence ID" value="QHT83912.1"/>
    <property type="molecule type" value="Genomic_DNA"/>
</dbReference>
<sequence>MGFLDFIFSTAARKGAEQSNNEIKFDNFVPKAKDKNILTVIPQCKYEESGWFGNYTVDINEVTKGNKNVSYMHLDVAYLELYDYLVKKEIIIKKFGAVFVITFDSIYTINEKSIEISTLSKIIKKENPDYPKILKCYTIDYKKLSELLKNYKYDYTDEIRDPIGIITDQKNKKSPNKGGKKNIKHKKNKTKKRTLIKF</sequence>
<organism evidence="2">
    <name type="scientific">viral metagenome</name>
    <dbReference type="NCBI Taxonomy" id="1070528"/>
    <lineage>
        <taxon>unclassified sequences</taxon>
        <taxon>metagenomes</taxon>
        <taxon>organismal metagenomes</taxon>
    </lineage>
</organism>
<evidence type="ECO:0000256" key="1">
    <source>
        <dbReference type="SAM" id="MobiDB-lite"/>
    </source>
</evidence>